<evidence type="ECO:0000256" key="1">
    <source>
        <dbReference type="SAM" id="Coils"/>
    </source>
</evidence>
<protein>
    <submittedName>
        <fullName evidence="3">Uncharacterized protein</fullName>
    </submittedName>
</protein>
<feature type="coiled-coil region" evidence="1">
    <location>
        <begin position="215"/>
        <end position="274"/>
    </location>
</feature>
<sequence length="456" mass="52215">MESELTPKFLATLNSSAFQKLLTIKNRKSPTNCAQKPEIQSSRPSIPKSPQSNPAHASYLVANKLLSSGLFGIKKPNTEAQNTAKVETIDRVLGNRSPDFENKKHNFNLDILKLQSHIKTLQNDIGPRSQTPSNNKGICTTPECLESGKSSPGTVVFDTKGIEIDADTQIDKCSSPQSSTLQSFSIECGRYTTPDYLHKQLEIEKQNAKYFEDLYYSESQNLRNAEKEIDSLKAEIEVLKSSSDIQKTRLFNEIKSLKNENLDLTNQLRQRNRESLQYNYNTMLKKSATNISDNTLEEMEKKELVNQFLALKKDYHHLSKQLLRKADELFEKSTEIKQVNKQKAEMYKELILLKEQVAELSQLKEHVGYLLNLIQNMRVELTNLAEKYEEGMKLKGFSNSEEFINHINHIANTAKTKVECITDKSRNPQLLKWINDKNKSKLIQTIKKSIFEHIKN</sequence>
<evidence type="ECO:0000313" key="3">
    <source>
        <dbReference type="EMBL" id="OMJ86664.1"/>
    </source>
</evidence>
<dbReference type="EMBL" id="MPUH01000198">
    <property type="protein sequence ID" value="OMJ86664.1"/>
    <property type="molecule type" value="Genomic_DNA"/>
</dbReference>
<dbReference type="Proteomes" id="UP000187209">
    <property type="component" value="Unassembled WGS sequence"/>
</dbReference>
<organism evidence="3 4">
    <name type="scientific">Stentor coeruleus</name>
    <dbReference type="NCBI Taxonomy" id="5963"/>
    <lineage>
        <taxon>Eukaryota</taxon>
        <taxon>Sar</taxon>
        <taxon>Alveolata</taxon>
        <taxon>Ciliophora</taxon>
        <taxon>Postciliodesmatophora</taxon>
        <taxon>Heterotrichea</taxon>
        <taxon>Heterotrichida</taxon>
        <taxon>Stentoridae</taxon>
        <taxon>Stentor</taxon>
    </lineage>
</organism>
<reference evidence="3 4" key="1">
    <citation type="submission" date="2016-11" db="EMBL/GenBank/DDBJ databases">
        <title>The macronuclear genome of Stentor coeruleus: a giant cell with tiny introns.</title>
        <authorList>
            <person name="Slabodnick M."/>
            <person name="Ruby J.G."/>
            <person name="Reiff S.B."/>
            <person name="Swart E.C."/>
            <person name="Gosai S."/>
            <person name="Prabakaran S."/>
            <person name="Witkowska E."/>
            <person name="Larue G.E."/>
            <person name="Fisher S."/>
            <person name="Freeman R.M."/>
            <person name="Gunawardena J."/>
            <person name="Chu W."/>
            <person name="Stover N.A."/>
            <person name="Gregory B.D."/>
            <person name="Nowacki M."/>
            <person name="Derisi J."/>
            <person name="Roy S.W."/>
            <person name="Marshall W.F."/>
            <person name="Sood P."/>
        </authorList>
    </citation>
    <scope>NUCLEOTIDE SEQUENCE [LARGE SCALE GENOMIC DNA]</scope>
    <source>
        <strain evidence="3">WM001</strain>
    </source>
</reference>
<keyword evidence="4" id="KW-1185">Reference proteome</keyword>
<evidence type="ECO:0000256" key="2">
    <source>
        <dbReference type="SAM" id="MobiDB-lite"/>
    </source>
</evidence>
<proteinExistence type="predicted"/>
<accession>A0A1R2CCB7</accession>
<comment type="caution">
    <text evidence="3">The sequence shown here is derived from an EMBL/GenBank/DDBJ whole genome shotgun (WGS) entry which is preliminary data.</text>
</comment>
<name>A0A1R2CCB7_9CILI</name>
<dbReference type="AlphaFoldDB" id="A0A1R2CCB7"/>
<feature type="coiled-coil region" evidence="1">
    <location>
        <begin position="336"/>
        <end position="363"/>
    </location>
</feature>
<feature type="region of interest" description="Disordered" evidence="2">
    <location>
        <begin position="29"/>
        <end position="54"/>
    </location>
</feature>
<gene>
    <name evidence="3" type="ORF">SteCoe_11748</name>
</gene>
<keyword evidence="1" id="KW-0175">Coiled coil</keyword>
<evidence type="ECO:0000313" key="4">
    <source>
        <dbReference type="Proteomes" id="UP000187209"/>
    </source>
</evidence>